<dbReference type="KEGG" id="aalt:CC77DRAFT_172243"/>
<proteinExistence type="predicted"/>
<dbReference type="RefSeq" id="XP_018384224.1">
    <property type="nucleotide sequence ID" value="XM_018530448.1"/>
</dbReference>
<organism evidence="2 3">
    <name type="scientific">Alternaria alternata</name>
    <name type="common">Alternaria rot fungus</name>
    <name type="synonym">Torula alternata</name>
    <dbReference type="NCBI Taxonomy" id="5599"/>
    <lineage>
        <taxon>Eukaryota</taxon>
        <taxon>Fungi</taxon>
        <taxon>Dikarya</taxon>
        <taxon>Ascomycota</taxon>
        <taxon>Pezizomycotina</taxon>
        <taxon>Dothideomycetes</taxon>
        <taxon>Pleosporomycetidae</taxon>
        <taxon>Pleosporales</taxon>
        <taxon>Pleosporineae</taxon>
        <taxon>Pleosporaceae</taxon>
        <taxon>Alternaria</taxon>
        <taxon>Alternaria sect. Alternaria</taxon>
        <taxon>Alternaria alternata complex</taxon>
    </lineage>
</organism>
<protein>
    <submittedName>
        <fullName evidence="2">Uncharacterized protein</fullName>
    </submittedName>
</protein>
<keyword evidence="3" id="KW-1185">Reference proteome</keyword>
<evidence type="ECO:0000313" key="2">
    <source>
        <dbReference type="EMBL" id="OAG18803.1"/>
    </source>
</evidence>
<keyword evidence="1" id="KW-0812">Transmembrane</keyword>
<sequence length="90" mass="10304">MSCFSLWPYLTMGLMPGIWIGSNAIVWLGLFPECQIASGHGNSPDRRRMVSKPRETGKWIRLIYRALRLGSLLQDDHWRSGPWCLSRNAS</sequence>
<name>A0A177DGA6_ALTAL</name>
<evidence type="ECO:0000313" key="3">
    <source>
        <dbReference type="Proteomes" id="UP000077248"/>
    </source>
</evidence>
<feature type="transmembrane region" description="Helical" evidence="1">
    <location>
        <begin position="6"/>
        <end position="30"/>
    </location>
</feature>
<keyword evidence="1" id="KW-0472">Membrane</keyword>
<dbReference type="VEuPathDB" id="FungiDB:CC77DRAFT_172243"/>
<dbReference type="EMBL" id="KV441482">
    <property type="protein sequence ID" value="OAG18803.1"/>
    <property type="molecule type" value="Genomic_DNA"/>
</dbReference>
<accession>A0A177DGA6</accession>
<reference evidence="2 3" key="1">
    <citation type="submission" date="2016-05" db="EMBL/GenBank/DDBJ databases">
        <title>Comparative analysis of secretome profiles of manganese(II)-oxidizing ascomycete fungi.</title>
        <authorList>
            <consortium name="DOE Joint Genome Institute"/>
            <person name="Zeiner C.A."/>
            <person name="Purvine S.O."/>
            <person name="Zink E.M."/>
            <person name="Wu S."/>
            <person name="Pasa-Tolic L."/>
            <person name="Chaput D.L."/>
            <person name="Haridas S."/>
            <person name="Grigoriev I.V."/>
            <person name="Santelli C.M."/>
            <person name="Hansel C.M."/>
        </authorList>
    </citation>
    <scope>NUCLEOTIDE SEQUENCE [LARGE SCALE GENOMIC DNA]</scope>
    <source>
        <strain evidence="2 3">SRC1lrK2f</strain>
    </source>
</reference>
<dbReference type="Proteomes" id="UP000077248">
    <property type="component" value="Unassembled WGS sequence"/>
</dbReference>
<evidence type="ECO:0000256" key="1">
    <source>
        <dbReference type="SAM" id="Phobius"/>
    </source>
</evidence>
<gene>
    <name evidence="2" type="ORF">CC77DRAFT_172243</name>
</gene>
<dbReference type="AlphaFoldDB" id="A0A177DGA6"/>
<dbReference type="GeneID" id="29116042"/>
<keyword evidence="1" id="KW-1133">Transmembrane helix</keyword>